<evidence type="ECO:0000259" key="5">
    <source>
        <dbReference type="PROSITE" id="PS51118"/>
    </source>
</evidence>
<evidence type="ECO:0000313" key="7">
    <source>
        <dbReference type="Proteomes" id="UP001589610"/>
    </source>
</evidence>
<dbReference type="Gene3D" id="1.10.10.10">
    <property type="entry name" value="Winged helix-like DNA-binding domain superfamily/Winged helix DNA-binding domain"/>
    <property type="match status" value="1"/>
</dbReference>
<evidence type="ECO:0000313" key="6">
    <source>
        <dbReference type="EMBL" id="MFB9679262.1"/>
    </source>
</evidence>
<sequence>MCCSTKEEIDLVEIAAQAAESESSCDELRSILSRAGEKRVPPVMAELVSGPRRFNQLRRLPAPITQRMPTATLRGLECDGLITRTVHPTVPPQVEYDLTDAGRELPDIKPGRALDRQAPRGHPQRPGGMPWPMSRHFFTD</sequence>
<feature type="region of interest" description="Disordered" evidence="4">
    <location>
        <begin position="98"/>
        <end position="140"/>
    </location>
</feature>
<dbReference type="InterPro" id="IPR036388">
    <property type="entry name" value="WH-like_DNA-bd_sf"/>
</dbReference>
<dbReference type="Proteomes" id="UP001589610">
    <property type="component" value="Unassembled WGS sequence"/>
</dbReference>
<protein>
    <submittedName>
        <fullName evidence="6">Winged helix-turn-helix transcriptional regulator</fullName>
    </submittedName>
</protein>
<feature type="domain" description="HTH hxlR-type" evidence="5">
    <location>
        <begin position="25"/>
        <end position="124"/>
    </location>
</feature>
<dbReference type="Pfam" id="PF01638">
    <property type="entry name" value="HxlR"/>
    <property type="match status" value="1"/>
</dbReference>
<name>A0ABV5TJS1_9ACTN</name>
<organism evidence="6 7">
    <name type="scientific">Streptosporangium vulgare</name>
    <dbReference type="NCBI Taxonomy" id="46190"/>
    <lineage>
        <taxon>Bacteria</taxon>
        <taxon>Bacillati</taxon>
        <taxon>Actinomycetota</taxon>
        <taxon>Actinomycetes</taxon>
        <taxon>Streptosporangiales</taxon>
        <taxon>Streptosporangiaceae</taxon>
        <taxon>Streptosporangium</taxon>
    </lineage>
</organism>
<evidence type="ECO:0000256" key="1">
    <source>
        <dbReference type="ARBA" id="ARBA00023015"/>
    </source>
</evidence>
<evidence type="ECO:0000256" key="3">
    <source>
        <dbReference type="ARBA" id="ARBA00023163"/>
    </source>
</evidence>
<dbReference type="EMBL" id="JBHMBS010000015">
    <property type="protein sequence ID" value="MFB9679262.1"/>
    <property type="molecule type" value="Genomic_DNA"/>
</dbReference>
<evidence type="ECO:0000256" key="2">
    <source>
        <dbReference type="ARBA" id="ARBA00023125"/>
    </source>
</evidence>
<dbReference type="PANTHER" id="PTHR33204">
    <property type="entry name" value="TRANSCRIPTIONAL REGULATOR, MARR FAMILY"/>
    <property type="match status" value="1"/>
</dbReference>
<proteinExistence type="predicted"/>
<dbReference type="PANTHER" id="PTHR33204:SF39">
    <property type="entry name" value="TRANSCRIPTIONAL REGULATORY PROTEIN"/>
    <property type="match status" value="1"/>
</dbReference>
<accession>A0ABV5TJS1</accession>
<keyword evidence="7" id="KW-1185">Reference proteome</keyword>
<keyword evidence="2" id="KW-0238">DNA-binding</keyword>
<dbReference type="PROSITE" id="PS51118">
    <property type="entry name" value="HTH_HXLR"/>
    <property type="match status" value="1"/>
</dbReference>
<reference evidence="6 7" key="1">
    <citation type="submission" date="2024-09" db="EMBL/GenBank/DDBJ databases">
        <authorList>
            <person name="Sun Q."/>
            <person name="Mori K."/>
        </authorList>
    </citation>
    <scope>NUCLEOTIDE SEQUENCE [LARGE SCALE GENOMIC DNA]</scope>
    <source>
        <strain evidence="6 7">JCM 3028</strain>
    </source>
</reference>
<comment type="caution">
    <text evidence="6">The sequence shown here is derived from an EMBL/GenBank/DDBJ whole genome shotgun (WGS) entry which is preliminary data.</text>
</comment>
<evidence type="ECO:0000256" key="4">
    <source>
        <dbReference type="SAM" id="MobiDB-lite"/>
    </source>
</evidence>
<dbReference type="SUPFAM" id="SSF46785">
    <property type="entry name" value="Winged helix' DNA-binding domain"/>
    <property type="match status" value="1"/>
</dbReference>
<dbReference type="InterPro" id="IPR002577">
    <property type="entry name" value="HTH_HxlR"/>
</dbReference>
<keyword evidence="3" id="KW-0804">Transcription</keyword>
<dbReference type="InterPro" id="IPR036390">
    <property type="entry name" value="WH_DNA-bd_sf"/>
</dbReference>
<dbReference type="RefSeq" id="WP_386160642.1">
    <property type="nucleotide sequence ID" value="NZ_JBHMBS010000015.1"/>
</dbReference>
<gene>
    <name evidence="6" type="ORF">ACFFRH_27605</name>
</gene>
<keyword evidence="1" id="KW-0805">Transcription regulation</keyword>
<feature type="compositionally biased region" description="Basic and acidic residues" evidence="4">
    <location>
        <begin position="100"/>
        <end position="118"/>
    </location>
</feature>